<organism evidence="1 2">
    <name type="scientific">Candidatus Accumulibacter adjunctus</name>
    <dbReference type="NCBI Taxonomy" id="1454001"/>
    <lineage>
        <taxon>Bacteria</taxon>
        <taxon>Pseudomonadati</taxon>
        <taxon>Pseudomonadota</taxon>
        <taxon>Betaproteobacteria</taxon>
        <taxon>Candidatus Accumulibacter</taxon>
    </lineage>
</organism>
<keyword evidence="2" id="KW-1185">Reference proteome</keyword>
<dbReference type="EMBL" id="JFAX01000003">
    <property type="protein sequence ID" value="EXI68882.1"/>
    <property type="molecule type" value="Genomic_DNA"/>
</dbReference>
<dbReference type="Proteomes" id="UP000020218">
    <property type="component" value="Unassembled WGS sequence"/>
</dbReference>
<dbReference type="PROSITE" id="PS51257">
    <property type="entry name" value="PROKAR_LIPOPROTEIN"/>
    <property type="match status" value="1"/>
</dbReference>
<evidence type="ECO:0000313" key="2">
    <source>
        <dbReference type="Proteomes" id="UP000020218"/>
    </source>
</evidence>
<evidence type="ECO:0000313" key="1">
    <source>
        <dbReference type="EMBL" id="EXI68882.1"/>
    </source>
</evidence>
<dbReference type="AlphaFoldDB" id="A0A011NW86"/>
<sequence length="275" mass="29320">MQRARVLQVLHRAGSRRSLRAFAVAGCALLAGCAGDGGSLLGSGTTTVATDKARLTQSGFLSDYARLRPTAWGHGIECWRDPALDATRYNAVLVSRIDVSLRSRDGGPQTFDPKDIATLTDYFHHALVKALRPQMQIVNQPGPGVVVLRVALTDLVPTKVTDSVAGTLIPYGFVAEAGSGAATGRPAGSTPYMGETGMEMQFRDGASGRILGECRDTEIGRKYAVDVNSSAVGAAQTWANGYLSSFQAWTYAKDAFDKWSLQVAERLAKLRAGQP</sequence>
<dbReference type="Pfam" id="PF11769">
    <property type="entry name" value="DUF3313"/>
    <property type="match status" value="1"/>
</dbReference>
<dbReference type="STRING" id="1454001.AW08_00707"/>
<accession>A0A011NW86</accession>
<dbReference type="PATRIC" id="fig|1454001.3.peg.883"/>
<protein>
    <recommendedName>
        <fullName evidence="3">DUF3313 domain-containing protein</fullName>
    </recommendedName>
</protein>
<gene>
    <name evidence="1" type="ORF">AW08_00707</name>
</gene>
<comment type="caution">
    <text evidence="1">The sequence shown here is derived from an EMBL/GenBank/DDBJ whole genome shotgun (WGS) entry which is preliminary data.</text>
</comment>
<name>A0A011NW86_9PROT</name>
<reference evidence="1" key="1">
    <citation type="submission" date="2014-02" db="EMBL/GenBank/DDBJ databases">
        <title>Expanding our view of genomic diversity in Candidatus Accumulibacter clades.</title>
        <authorList>
            <person name="Skennerton C.T."/>
            <person name="Barr J.J."/>
            <person name="Slater F.R."/>
            <person name="Bond P.L."/>
            <person name="Tyson G.W."/>
        </authorList>
    </citation>
    <scope>NUCLEOTIDE SEQUENCE [LARGE SCALE GENOMIC DNA]</scope>
</reference>
<dbReference type="InterPro" id="IPR021747">
    <property type="entry name" value="DUF3313"/>
</dbReference>
<proteinExistence type="predicted"/>
<evidence type="ECO:0008006" key="3">
    <source>
        <dbReference type="Google" id="ProtNLM"/>
    </source>
</evidence>